<keyword evidence="2" id="KW-0378">Hydrolase</keyword>
<name>A0A7C5DEV8_UNCW3</name>
<dbReference type="Pfam" id="PF00144">
    <property type="entry name" value="Beta-lactamase"/>
    <property type="match status" value="1"/>
</dbReference>
<dbReference type="InterPro" id="IPR001466">
    <property type="entry name" value="Beta-lactam-related"/>
</dbReference>
<feature type="non-terminal residue" evidence="2">
    <location>
        <position position="1"/>
    </location>
</feature>
<protein>
    <submittedName>
        <fullName evidence="2">Class A beta-lactamase-related serine hydrolase</fullName>
    </submittedName>
</protein>
<feature type="domain" description="Beta-lactamase-related" evidence="1">
    <location>
        <begin position="2"/>
        <end position="254"/>
    </location>
</feature>
<dbReference type="InterPro" id="IPR050491">
    <property type="entry name" value="AmpC-like"/>
</dbReference>
<comment type="caution">
    <text evidence="2">The sequence shown here is derived from an EMBL/GenBank/DDBJ whole genome shotgun (WGS) entry which is preliminary data.</text>
</comment>
<reference evidence="2" key="1">
    <citation type="journal article" date="2020" name="mSystems">
        <title>Genome- and Community-Level Interaction Insights into Carbon Utilization and Element Cycling Functions of Hydrothermarchaeota in Hydrothermal Sediment.</title>
        <authorList>
            <person name="Zhou Z."/>
            <person name="Liu Y."/>
            <person name="Xu W."/>
            <person name="Pan J."/>
            <person name="Luo Z.H."/>
            <person name="Li M."/>
        </authorList>
    </citation>
    <scope>NUCLEOTIDE SEQUENCE [LARGE SCALE GENOMIC DNA]</scope>
    <source>
        <strain evidence="2">HyVt-74</strain>
    </source>
</reference>
<dbReference type="PANTHER" id="PTHR46825:SF15">
    <property type="entry name" value="BETA-LACTAMASE-RELATED DOMAIN-CONTAINING PROTEIN"/>
    <property type="match status" value="1"/>
</dbReference>
<dbReference type="Gene3D" id="2.40.128.600">
    <property type="match status" value="1"/>
</dbReference>
<dbReference type="AlphaFoldDB" id="A0A7C5DEV8"/>
<dbReference type="SUPFAM" id="SSF56601">
    <property type="entry name" value="beta-lactamase/transpeptidase-like"/>
    <property type="match status" value="1"/>
</dbReference>
<gene>
    <name evidence="2" type="ORF">ENL19_01620</name>
</gene>
<dbReference type="GO" id="GO:0016787">
    <property type="term" value="F:hydrolase activity"/>
    <property type="evidence" value="ECO:0007669"/>
    <property type="project" value="UniProtKB-KW"/>
</dbReference>
<proteinExistence type="predicted"/>
<accession>A0A7C5DEV8</accession>
<dbReference type="Gene3D" id="3.40.710.10">
    <property type="entry name" value="DD-peptidase/beta-lactamase superfamily"/>
    <property type="match status" value="1"/>
</dbReference>
<dbReference type="EMBL" id="DRTB01000116">
    <property type="protein sequence ID" value="HHE04744.1"/>
    <property type="molecule type" value="Genomic_DNA"/>
</dbReference>
<dbReference type="Proteomes" id="UP000886110">
    <property type="component" value="Unassembled WGS sequence"/>
</dbReference>
<evidence type="ECO:0000259" key="1">
    <source>
        <dbReference type="Pfam" id="PF00144"/>
    </source>
</evidence>
<organism evidence="2">
    <name type="scientific">candidate division WOR-3 bacterium</name>
    <dbReference type="NCBI Taxonomy" id="2052148"/>
    <lineage>
        <taxon>Bacteria</taxon>
        <taxon>Bacteria division WOR-3</taxon>
    </lineage>
</organism>
<sequence length="395" mass="45922">LREKDLLQWKDPVKRYIPEFPFSNLTIKDLLSHKTGLPFYTENLLFTRTINTKEELLEILGKLDANLLTENYSYSNFMYVVLGYIIERITGISWEEFTRKEILSPLKMWDTHFSFSGIKKTQNISASYLIEDGILNKYPEELRNEYMFMNPAGGIISTVEDQCKWILFNLGAKGNIIKKDTLISFQKPVAVVRVSSGKDISYEAYCPGWKFLIYRNEPVLRHGGHVKGYSSEIVILPRRNFGAIILTNLGGSPAGQIIGMYLIDLLLGREIVNWNKRFKEWKKKKDAEEKIKFGNRNKKMVKGITPLCDKKAFTGIYSNNIYGDIMISYKGNVLKIRIKRDWFNLQHLGQNLFEFYDKRNRRLEVEFCTDSNNKIIGLNLWFDLEIPVVNFKKGG</sequence>
<dbReference type="PANTHER" id="PTHR46825">
    <property type="entry name" value="D-ALANYL-D-ALANINE-CARBOXYPEPTIDASE/ENDOPEPTIDASE AMPH"/>
    <property type="match status" value="1"/>
</dbReference>
<dbReference type="InterPro" id="IPR012338">
    <property type="entry name" value="Beta-lactam/transpept-like"/>
</dbReference>
<evidence type="ECO:0000313" key="2">
    <source>
        <dbReference type="EMBL" id="HHE04744.1"/>
    </source>
</evidence>